<evidence type="ECO:0000256" key="2">
    <source>
        <dbReference type="SAM" id="MobiDB-lite"/>
    </source>
</evidence>
<keyword evidence="1" id="KW-0175">Coiled coil</keyword>
<dbReference type="InterPro" id="IPR032557">
    <property type="entry name" value="DUF4935"/>
</dbReference>
<dbReference type="EMBL" id="MHCI01000005">
    <property type="protein sequence ID" value="OGY17226.1"/>
    <property type="molecule type" value="Genomic_DNA"/>
</dbReference>
<dbReference type="Proteomes" id="UP000179069">
    <property type="component" value="Unassembled WGS sequence"/>
</dbReference>
<evidence type="ECO:0000256" key="1">
    <source>
        <dbReference type="SAM" id="Coils"/>
    </source>
</evidence>
<sequence length="354" mass="41641">MKYIFIDSNQYRHIFSLSEGFSDSVHDLLIRLIDSNHAKLLLPQQTREEVERNRYRQWPENEIKNIESKITNLKDLLEKREKDLGSFKVYKDLVEEVNSEINKLEKEKEKIISTFTNNRSKANQKLKKLFGKAVTIDETSKIRQLADIRFKKKNPPYGDNVGDSLIWESLLSFFENIRTVYLIFVANDKQAWGKYGFDRILQDKFKKQITGRRIKYINKLSDIPEITVEEQEKIKAEEQDNSKRNAVIDFVNSQSFIDAGEKANKLLLFKNLLTTDDYQDILRASLSNHEIYQSFFTAIPLSKLVIGDDDYVIKEIESIDAELWNRFAKKYEVSLKRQSDQQNEAKEDEDDIPF</sequence>
<evidence type="ECO:0000313" key="5">
    <source>
        <dbReference type="Proteomes" id="UP000179069"/>
    </source>
</evidence>
<evidence type="ECO:0000313" key="4">
    <source>
        <dbReference type="EMBL" id="OGY17226.1"/>
    </source>
</evidence>
<reference evidence="4 5" key="1">
    <citation type="journal article" date="2016" name="Nat. Commun.">
        <title>Thousands of microbial genomes shed light on interconnected biogeochemical processes in an aquifer system.</title>
        <authorList>
            <person name="Anantharaman K."/>
            <person name="Brown C.T."/>
            <person name="Hug L.A."/>
            <person name="Sharon I."/>
            <person name="Castelle C.J."/>
            <person name="Probst A.J."/>
            <person name="Thomas B.C."/>
            <person name="Singh A."/>
            <person name="Wilkins M.J."/>
            <person name="Karaoz U."/>
            <person name="Brodie E.L."/>
            <person name="Williams K.H."/>
            <person name="Hubbard S.S."/>
            <person name="Banfield J.F."/>
        </authorList>
    </citation>
    <scope>NUCLEOTIDE SEQUENCE [LARGE SCALE GENOMIC DNA]</scope>
</reference>
<gene>
    <name evidence="4" type="ORF">A2785_04390</name>
</gene>
<evidence type="ECO:0000259" key="3">
    <source>
        <dbReference type="Pfam" id="PF16289"/>
    </source>
</evidence>
<feature type="region of interest" description="Disordered" evidence="2">
    <location>
        <begin position="335"/>
        <end position="354"/>
    </location>
</feature>
<dbReference type="AlphaFoldDB" id="A0A1G1VPA1"/>
<accession>A0A1G1VPA1</accession>
<feature type="coiled-coil region" evidence="1">
    <location>
        <begin position="63"/>
        <end position="114"/>
    </location>
</feature>
<dbReference type="Pfam" id="PF16289">
    <property type="entry name" value="PIN_12"/>
    <property type="match status" value="1"/>
</dbReference>
<feature type="domain" description="DUF4935" evidence="3">
    <location>
        <begin position="4"/>
        <end position="191"/>
    </location>
</feature>
<protein>
    <recommendedName>
        <fullName evidence="3">DUF4935 domain-containing protein</fullName>
    </recommendedName>
</protein>
<organism evidence="4 5">
    <name type="scientific">Candidatus Chisholmbacteria bacterium RIFCSPHIGHO2_01_FULL_49_18</name>
    <dbReference type="NCBI Taxonomy" id="1797590"/>
    <lineage>
        <taxon>Bacteria</taxon>
        <taxon>Candidatus Chisholmiibacteriota</taxon>
    </lineage>
</organism>
<comment type="caution">
    <text evidence="4">The sequence shown here is derived from an EMBL/GenBank/DDBJ whole genome shotgun (WGS) entry which is preliminary data.</text>
</comment>
<feature type="compositionally biased region" description="Basic and acidic residues" evidence="2">
    <location>
        <begin position="335"/>
        <end position="345"/>
    </location>
</feature>
<proteinExistence type="predicted"/>
<name>A0A1G1VPA1_9BACT</name>